<proteinExistence type="predicted"/>
<reference evidence="2" key="2">
    <citation type="submission" date="2023-07" db="EMBL/GenBank/DDBJ databases">
        <authorList>
            <consortium name="Lawrence Berkeley National Laboratory"/>
            <person name="Haridas S."/>
            <person name="Hensen N."/>
            <person name="Bonometti L."/>
            <person name="Westerberg I."/>
            <person name="Brannstrom I.O."/>
            <person name="Guillou S."/>
            <person name="Cros-Aarteil S."/>
            <person name="Calhoun S."/>
            <person name="Kuo A."/>
            <person name="Mondo S."/>
            <person name="Pangilinan J."/>
            <person name="Riley R."/>
            <person name="LaButti K."/>
            <person name="Andreopoulos B."/>
            <person name="Lipzen A."/>
            <person name="Chen C."/>
            <person name="Yanf M."/>
            <person name="Daum C."/>
            <person name="Ng V."/>
            <person name="Clum A."/>
            <person name="Steindorff A."/>
            <person name="Ohm R."/>
            <person name="Martin F."/>
            <person name="Silar P."/>
            <person name="Natvig D."/>
            <person name="Lalanne C."/>
            <person name="Gautier V."/>
            <person name="Ament-velasquez S.L."/>
            <person name="Kruys A."/>
            <person name="Hutchinson M.I."/>
            <person name="Powell A.J."/>
            <person name="Barry K."/>
            <person name="Miller A.N."/>
            <person name="Grigoriev I.V."/>
            <person name="Debuchy R."/>
            <person name="Gladieux P."/>
            <person name="Thoren M.H."/>
            <person name="Johannesson H."/>
        </authorList>
    </citation>
    <scope>NUCLEOTIDE SEQUENCE</scope>
    <source>
        <strain evidence="2">FGSC 1904</strain>
    </source>
</reference>
<protein>
    <submittedName>
        <fullName evidence="2">Uncharacterized protein</fullName>
    </submittedName>
</protein>
<comment type="caution">
    <text evidence="2">The sequence shown here is derived from an EMBL/GenBank/DDBJ whole genome shotgun (WGS) entry which is preliminary data.</text>
</comment>
<evidence type="ECO:0000313" key="2">
    <source>
        <dbReference type="EMBL" id="KAK3398158.1"/>
    </source>
</evidence>
<keyword evidence="1" id="KW-0732">Signal</keyword>
<evidence type="ECO:0000313" key="3">
    <source>
        <dbReference type="Proteomes" id="UP001281003"/>
    </source>
</evidence>
<feature type="signal peptide" evidence="1">
    <location>
        <begin position="1"/>
        <end position="19"/>
    </location>
</feature>
<organism evidence="2 3">
    <name type="scientific">Sordaria brevicollis</name>
    <dbReference type="NCBI Taxonomy" id="83679"/>
    <lineage>
        <taxon>Eukaryota</taxon>
        <taxon>Fungi</taxon>
        <taxon>Dikarya</taxon>
        <taxon>Ascomycota</taxon>
        <taxon>Pezizomycotina</taxon>
        <taxon>Sordariomycetes</taxon>
        <taxon>Sordariomycetidae</taxon>
        <taxon>Sordariales</taxon>
        <taxon>Sordariaceae</taxon>
        <taxon>Sordaria</taxon>
    </lineage>
</organism>
<gene>
    <name evidence="2" type="ORF">B0T20DRAFT_506739</name>
</gene>
<sequence>MKTAILAGTFATLAGFIMAAPAPEATVPVRAVNRQWTPYVYACITTGWQHYSLSKGDDFFESITGFGPDQGINCSLYSQTDCNGDHLDNIVYPGIGDLHDKGWNDRAQSYRCM</sequence>
<accession>A0AAE0PDV9</accession>
<evidence type="ECO:0000256" key="1">
    <source>
        <dbReference type="SAM" id="SignalP"/>
    </source>
</evidence>
<reference evidence="2" key="1">
    <citation type="journal article" date="2023" name="Mol. Phylogenet. Evol.">
        <title>Genome-scale phylogeny and comparative genomics of the fungal order Sordariales.</title>
        <authorList>
            <person name="Hensen N."/>
            <person name="Bonometti L."/>
            <person name="Westerberg I."/>
            <person name="Brannstrom I.O."/>
            <person name="Guillou S."/>
            <person name="Cros-Aarteil S."/>
            <person name="Calhoun S."/>
            <person name="Haridas S."/>
            <person name="Kuo A."/>
            <person name="Mondo S."/>
            <person name="Pangilinan J."/>
            <person name="Riley R."/>
            <person name="LaButti K."/>
            <person name="Andreopoulos B."/>
            <person name="Lipzen A."/>
            <person name="Chen C."/>
            <person name="Yan M."/>
            <person name="Daum C."/>
            <person name="Ng V."/>
            <person name="Clum A."/>
            <person name="Steindorff A."/>
            <person name="Ohm R.A."/>
            <person name="Martin F."/>
            <person name="Silar P."/>
            <person name="Natvig D.O."/>
            <person name="Lalanne C."/>
            <person name="Gautier V."/>
            <person name="Ament-Velasquez S.L."/>
            <person name="Kruys A."/>
            <person name="Hutchinson M.I."/>
            <person name="Powell A.J."/>
            <person name="Barry K."/>
            <person name="Miller A.N."/>
            <person name="Grigoriev I.V."/>
            <person name="Debuchy R."/>
            <person name="Gladieux P."/>
            <person name="Hiltunen Thoren M."/>
            <person name="Johannesson H."/>
        </authorList>
    </citation>
    <scope>NUCLEOTIDE SEQUENCE</scope>
    <source>
        <strain evidence="2">FGSC 1904</strain>
    </source>
</reference>
<dbReference type="EMBL" id="JAUTDP010000006">
    <property type="protein sequence ID" value="KAK3398158.1"/>
    <property type="molecule type" value="Genomic_DNA"/>
</dbReference>
<dbReference type="Proteomes" id="UP001281003">
    <property type="component" value="Unassembled WGS sequence"/>
</dbReference>
<name>A0AAE0PDV9_SORBR</name>
<keyword evidence="3" id="KW-1185">Reference proteome</keyword>
<feature type="chain" id="PRO_5042258009" evidence="1">
    <location>
        <begin position="20"/>
        <end position="113"/>
    </location>
</feature>
<dbReference type="AlphaFoldDB" id="A0AAE0PDV9"/>